<dbReference type="AlphaFoldDB" id="A0AA35KM96"/>
<proteinExistence type="predicted"/>
<dbReference type="EMBL" id="OX395132">
    <property type="protein sequence ID" value="CAI5779553.1"/>
    <property type="molecule type" value="Genomic_DNA"/>
</dbReference>
<evidence type="ECO:0000313" key="3">
    <source>
        <dbReference type="Proteomes" id="UP001178461"/>
    </source>
</evidence>
<keyword evidence="3" id="KW-1185">Reference proteome</keyword>
<evidence type="ECO:0000313" key="2">
    <source>
        <dbReference type="EMBL" id="CAI5779553.1"/>
    </source>
</evidence>
<keyword evidence="1" id="KW-0812">Transmembrane</keyword>
<reference evidence="2" key="1">
    <citation type="submission" date="2022-12" db="EMBL/GenBank/DDBJ databases">
        <authorList>
            <person name="Alioto T."/>
            <person name="Alioto T."/>
            <person name="Gomez Garrido J."/>
        </authorList>
    </citation>
    <scope>NUCLEOTIDE SEQUENCE</scope>
</reference>
<keyword evidence="1" id="KW-1133">Transmembrane helix</keyword>
<organism evidence="2 3">
    <name type="scientific">Podarcis lilfordi</name>
    <name type="common">Lilford's wall lizard</name>
    <dbReference type="NCBI Taxonomy" id="74358"/>
    <lineage>
        <taxon>Eukaryota</taxon>
        <taxon>Metazoa</taxon>
        <taxon>Chordata</taxon>
        <taxon>Craniata</taxon>
        <taxon>Vertebrata</taxon>
        <taxon>Euteleostomi</taxon>
        <taxon>Lepidosauria</taxon>
        <taxon>Squamata</taxon>
        <taxon>Bifurcata</taxon>
        <taxon>Unidentata</taxon>
        <taxon>Episquamata</taxon>
        <taxon>Laterata</taxon>
        <taxon>Lacertibaenia</taxon>
        <taxon>Lacertidae</taxon>
        <taxon>Podarcis</taxon>
    </lineage>
</organism>
<feature type="transmembrane region" description="Helical" evidence="1">
    <location>
        <begin position="56"/>
        <end position="72"/>
    </location>
</feature>
<evidence type="ECO:0000256" key="1">
    <source>
        <dbReference type="SAM" id="Phobius"/>
    </source>
</evidence>
<dbReference type="Proteomes" id="UP001178461">
    <property type="component" value="Chromosome 7"/>
</dbReference>
<gene>
    <name evidence="2" type="ORF">PODLI_1B018903</name>
</gene>
<sequence length="90" mass="10316">MSAMAIKVGRDILESCQCHYSPLELSSLRPRKYLMHPVSSFQLGHKGSRRIMTEKLCGWLPVFLSALLYQVFKWYVTFFPRTACGLAFGL</sequence>
<name>A0AA35KM96_9SAUR</name>
<accession>A0AA35KM96</accession>
<protein>
    <submittedName>
        <fullName evidence="2">Uncharacterized protein</fullName>
    </submittedName>
</protein>
<keyword evidence="1" id="KW-0472">Membrane</keyword>